<organism evidence="2 3">
    <name type="scientific">Candidatus Deianiraea vastatrix</name>
    <dbReference type="NCBI Taxonomy" id="2163644"/>
    <lineage>
        <taxon>Bacteria</taxon>
        <taxon>Pseudomonadati</taxon>
        <taxon>Pseudomonadota</taxon>
        <taxon>Alphaproteobacteria</taxon>
        <taxon>Rickettsiales</taxon>
        <taxon>Candidatus Deianiraeaceae</taxon>
        <taxon>Candidatus Deianiraea</taxon>
    </lineage>
</organism>
<accession>A0A5B8XET5</accession>
<gene>
    <name evidence="2" type="ORF">Deia_00027</name>
</gene>
<evidence type="ECO:0000256" key="1">
    <source>
        <dbReference type="SAM" id="Phobius"/>
    </source>
</evidence>
<keyword evidence="1" id="KW-1133">Transmembrane helix</keyword>
<dbReference type="RefSeq" id="WP_146820153.1">
    <property type="nucleotide sequence ID" value="NZ_CP029077.1"/>
</dbReference>
<sequence length="398" mass="42874">MKRRKIKKGVSGYFIQLIIFLIVVSALISIAVAGGKKLISFYYVSSIVREIRSISEADVNYYSSIGYYAGNTPSSAMTGIYSSLKSSVTTMENAALSDQSGSNGLTLVQQNAVIRPQGDILVGNNSRIATAQLVMGGFLSPSLASGTRASTTFTDNTIVLQYSATPASMKGLITSKVFSGLAYVIHKDKCDDGSTYCDHGPSPILYHKNYNYTSRWSGTRRIATVLYSQDNKMSFPSSTNLTSNSNFFTNGLMFSTLDNQSSRITSNLAYMIDAKIDDGLPYGPNSKMIGSDIISSVTLQYAYLKDATYANNLSFGTTGTMVFATTNYGCTDLLSKDGGFTINYKSSASATVATTMPLFKDITAYAITNSKYSSGDLSMSQASVKNCNLEIKIDGTDD</sequence>
<feature type="transmembrane region" description="Helical" evidence="1">
    <location>
        <begin position="12"/>
        <end position="33"/>
    </location>
</feature>
<dbReference type="EMBL" id="CP029077">
    <property type="protein sequence ID" value="QED22841.1"/>
    <property type="molecule type" value="Genomic_DNA"/>
</dbReference>
<proteinExistence type="predicted"/>
<evidence type="ECO:0000313" key="3">
    <source>
        <dbReference type="Proteomes" id="UP000321934"/>
    </source>
</evidence>
<keyword evidence="1" id="KW-0812">Transmembrane</keyword>
<dbReference type="Proteomes" id="UP000321934">
    <property type="component" value="Chromosome"/>
</dbReference>
<reference evidence="2 3" key="1">
    <citation type="journal article" date="2019" name="ISME J.">
        <title>Deianiraea, an extracellular bacterium associated with the ciliate Paramecium, suggests an alternative scenario for the evolution of Rickettsiales.</title>
        <authorList>
            <person name="Castelli M."/>
            <person name="Sabaneyeva E."/>
            <person name="Lanzoni O."/>
            <person name="Lebedeva N."/>
            <person name="Floriano A.M."/>
            <person name="Gaiarsa S."/>
            <person name="Benken K."/>
            <person name="Modeo L."/>
            <person name="Bandi C."/>
            <person name="Potekhin A."/>
            <person name="Sassera D."/>
            <person name="Petroni G."/>
        </authorList>
    </citation>
    <scope>NUCLEOTIDE SEQUENCE [LARGE SCALE GENOMIC DNA]</scope>
    <source>
        <strain evidence="2">CyL4-1</strain>
    </source>
</reference>
<keyword evidence="1" id="KW-0472">Membrane</keyword>
<protein>
    <submittedName>
        <fullName evidence="2">Uncharacterized protein</fullName>
    </submittedName>
</protein>
<keyword evidence="3" id="KW-1185">Reference proteome</keyword>
<name>A0A5B8XET5_9RICK</name>
<evidence type="ECO:0000313" key="2">
    <source>
        <dbReference type="EMBL" id="QED22841.1"/>
    </source>
</evidence>
<dbReference type="AlphaFoldDB" id="A0A5B8XET5"/>